<accession>A0A0Q3M705</accession>
<keyword evidence="3" id="KW-1185">Reference proteome</keyword>
<name>A0A0Q3M705_AMAAE</name>
<feature type="compositionally biased region" description="Polar residues" evidence="1">
    <location>
        <begin position="1"/>
        <end position="15"/>
    </location>
</feature>
<sequence length="280" mass="30940">MVNTRRMSKARSGSSALAEPVVASVGTETEPMGKEAAVQSSGCRERLHCYPKGRVSNGQGCTLRSLVEVLLQQVAELQEAVTGLKGVREAEGEKCCLLRDQPVQGPPVSTVAHGGKEAAKPGSWEKSSCGRNDMSITSSLESSVDTLNIAISRQPGNLGPSDQSLNKLAVAWYLGSNPKSSKSVRLPTFKEEDVENRELETSSSRKNVYLQYSLNFIPTMTLELRDFPFIYNQIAHELVLPRPAKAEATGYPEDICIRRRRRVFDLILQEWKMEVKRSKD</sequence>
<feature type="region of interest" description="Disordered" evidence="1">
    <location>
        <begin position="1"/>
        <end position="38"/>
    </location>
</feature>
<dbReference type="AlphaFoldDB" id="A0A0Q3M705"/>
<dbReference type="Proteomes" id="UP000051836">
    <property type="component" value="Unassembled WGS sequence"/>
</dbReference>
<comment type="caution">
    <text evidence="2">The sequence shown here is derived from an EMBL/GenBank/DDBJ whole genome shotgun (WGS) entry which is preliminary data.</text>
</comment>
<reference evidence="2 3" key="1">
    <citation type="submission" date="2015-10" db="EMBL/GenBank/DDBJ databases">
        <authorList>
            <person name="Gilbert D.G."/>
        </authorList>
    </citation>
    <scope>NUCLEOTIDE SEQUENCE [LARGE SCALE GENOMIC DNA]</scope>
    <source>
        <strain evidence="2">FVVF132</strain>
    </source>
</reference>
<evidence type="ECO:0000313" key="3">
    <source>
        <dbReference type="Proteomes" id="UP000051836"/>
    </source>
</evidence>
<protein>
    <submittedName>
        <fullName evidence="2">Uncharacterized protein</fullName>
    </submittedName>
</protein>
<dbReference type="STRING" id="12930.A0A0Q3M705"/>
<dbReference type="EMBL" id="LMAW01002660">
    <property type="protein sequence ID" value="KQK78479.1"/>
    <property type="molecule type" value="Genomic_DNA"/>
</dbReference>
<evidence type="ECO:0000313" key="2">
    <source>
        <dbReference type="EMBL" id="KQK78479.1"/>
    </source>
</evidence>
<proteinExistence type="predicted"/>
<organism evidence="2 3">
    <name type="scientific">Amazona aestiva</name>
    <name type="common">Blue-fronted Amazon parrot</name>
    <dbReference type="NCBI Taxonomy" id="12930"/>
    <lineage>
        <taxon>Eukaryota</taxon>
        <taxon>Metazoa</taxon>
        <taxon>Chordata</taxon>
        <taxon>Craniata</taxon>
        <taxon>Vertebrata</taxon>
        <taxon>Euteleostomi</taxon>
        <taxon>Archelosauria</taxon>
        <taxon>Archosauria</taxon>
        <taxon>Dinosauria</taxon>
        <taxon>Saurischia</taxon>
        <taxon>Theropoda</taxon>
        <taxon>Coelurosauria</taxon>
        <taxon>Aves</taxon>
        <taxon>Neognathae</taxon>
        <taxon>Neoaves</taxon>
        <taxon>Telluraves</taxon>
        <taxon>Australaves</taxon>
        <taxon>Psittaciformes</taxon>
        <taxon>Psittacidae</taxon>
        <taxon>Amazona</taxon>
    </lineage>
</organism>
<gene>
    <name evidence="2" type="ORF">AAES_114541</name>
</gene>
<feature type="region of interest" description="Disordered" evidence="1">
    <location>
        <begin position="106"/>
        <end position="131"/>
    </location>
</feature>
<evidence type="ECO:0000256" key="1">
    <source>
        <dbReference type="SAM" id="MobiDB-lite"/>
    </source>
</evidence>